<name>A0A8S9QH41_BRACR</name>
<proteinExistence type="predicted"/>
<evidence type="ECO:0000313" key="3">
    <source>
        <dbReference type="Proteomes" id="UP000712600"/>
    </source>
</evidence>
<organism evidence="2 3">
    <name type="scientific">Brassica cretica</name>
    <name type="common">Mustard</name>
    <dbReference type="NCBI Taxonomy" id="69181"/>
    <lineage>
        <taxon>Eukaryota</taxon>
        <taxon>Viridiplantae</taxon>
        <taxon>Streptophyta</taxon>
        <taxon>Embryophyta</taxon>
        <taxon>Tracheophyta</taxon>
        <taxon>Spermatophyta</taxon>
        <taxon>Magnoliopsida</taxon>
        <taxon>eudicotyledons</taxon>
        <taxon>Gunneridae</taxon>
        <taxon>Pentapetalae</taxon>
        <taxon>rosids</taxon>
        <taxon>malvids</taxon>
        <taxon>Brassicales</taxon>
        <taxon>Brassicaceae</taxon>
        <taxon>Brassiceae</taxon>
        <taxon>Brassica</taxon>
    </lineage>
</organism>
<dbReference type="GO" id="GO:0003676">
    <property type="term" value="F:nucleic acid binding"/>
    <property type="evidence" value="ECO:0007669"/>
    <property type="project" value="InterPro"/>
</dbReference>
<dbReference type="GO" id="GO:0004523">
    <property type="term" value="F:RNA-DNA hybrid ribonuclease activity"/>
    <property type="evidence" value="ECO:0007669"/>
    <property type="project" value="InterPro"/>
</dbReference>
<accession>A0A8S9QH41</accession>
<dbReference type="AlphaFoldDB" id="A0A8S9QH41"/>
<reference evidence="2" key="1">
    <citation type="submission" date="2019-12" db="EMBL/GenBank/DDBJ databases">
        <title>Genome sequencing and annotation of Brassica cretica.</title>
        <authorList>
            <person name="Studholme D.J."/>
            <person name="Sarris P."/>
        </authorList>
    </citation>
    <scope>NUCLEOTIDE SEQUENCE</scope>
    <source>
        <strain evidence="2">PFS-109/04</strain>
        <tissue evidence="2">Leaf</tissue>
    </source>
</reference>
<comment type="caution">
    <text evidence="2">The sequence shown here is derived from an EMBL/GenBank/DDBJ whole genome shotgun (WGS) entry which is preliminary data.</text>
</comment>
<sequence>MVSYSTIFSCTVCVRSDAAWRSYEKAAVSLGWTIAVSKHNTSSKVFTQAVRSTLLAESLDVREALLCCKSLEIATLRCELDSAQLIKDINDKEPMLRYMGLFQILLRFLPLLILSPLPGSC</sequence>
<gene>
    <name evidence="2" type="ORF">F2Q69_00021163</name>
</gene>
<dbReference type="Proteomes" id="UP000712600">
    <property type="component" value="Unassembled WGS sequence"/>
</dbReference>
<protein>
    <recommendedName>
        <fullName evidence="1">RNase H type-1 domain-containing protein</fullName>
    </recommendedName>
</protein>
<evidence type="ECO:0000313" key="2">
    <source>
        <dbReference type="EMBL" id="KAF3541647.1"/>
    </source>
</evidence>
<dbReference type="InterPro" id="IPR002156">
    <property type="entry name" value="RNaseH_domain"/>
</dbReference>
<feature type="domain" description="RNase H type-1" evidence="1">
    <location>
        <begin position="16"/>
        <end position="97"/>
    </location>
</feature>
<evidence type="ECO:0000259" key="1">
    <source>
        <dbReference type="Pfam" id="PF13456"/>
    </source>
</evidence>
<dbReference type="Pfam" id="PF13456">
    <property type="entry name" value="RVT_3"/>
    <property type="match status" value="1"/>
</dbReference>
<dbReference type="EMBL" id="QGKX02001290">
    <property type="protein sequence ID" value="KAF3541647.1"/>
    <property type="molecule type" value="Genomic_DNA"/>
</dbReference>